<dbReference type="InterPro" id="IPR027417">
    <property type="entry name" value="P-loop_NTPase"/>
</dbReference>
<comment type="caution">
    <text evidence="1">The sequence shown here is derived from an EMBL/GenBank/DDBJ whole genome shotgun (WGS) entry which is preliminary data.</text>
</comment>
<keyword evidence="2" id="KW-1185">Reference proteome</keyword>
<dbReference type="Gene3D" id="3.40.50.300">
    <property type="entry name" value="P-loop containing nucleotide triphosphate hydrolases"/>
    <property type="match status" value="1"/>
</dbReference>
<evidence type="ECO:0008006" key="3">
    <source>
        <dbReference type="Google" id="ProtNLM"/>
    </source>
</evidence>
<evidence type="ECO:0000313" key="1">
    <source>
        <dbReference type="EMBL" id="TWB87225.1"/>
    </source>
</evidence>
<protein>
    <recommendedName>
        <fullName evidence="3">ABC transporter domain-containing protein</fullName>
    </recommendedName>
</protein>
<sequence>MSLIATSGGDALILARAPERAEATWEAGATPPTAEVVLATGLAVPVLRLEGICLSFDGITALDGIDLAVGDDEIRAIIGPNGAGKSFRGAVGDLAAVVENRDPVGHADVVLHPDRRADRWWR</sequence>
<gene>
    <name evidence="1" type="ORF">FBZ93_1226</name>
</gene>
<accession>A0A560KVJ1</accession>
<reference evidence="1 2" key="1">
    <citation type="submission" date="2019-06" db="EMBL/GenBank/DDBJ databases">
        <title>Genomic Encyclopedia of Type Strains, Phase IV (KMG-V): Genome sequencing to study the core and pangenomes of soil and plant-associated prokaryotes.</title>
        <authorList>
            <person name="Whitman W."/>
        </authorList>
    </citation>
    <scope>NUCLEOTIDE SEQUENCE [LARGE SCALE GENOMIC DNA]</scope>
    <source>
        <strain evidence="1 2">BR 10355</strain>
    </source>
</reference>
<proteinExistence type="predicted"/>
<name>A0A560KVJ1_9BRAD</name>
<dbReference type="Proteomes" id="UP000321304">
    <property type="component" value="Unassembled WGS sequence"/>
</dbReference>
<dbReference type="AlphaFoldDB" id="A0A560KVJ1"/>
<organism evidence="1 2">
    <name type="scientific">Bradyrhizobium macuxiense</name>
    <dbReference type="NCBI Taxonomy" id="1755647"/>
    <lineage>
        <taxon>Bacteria</taxon>
        <taxon>Pseudomonadati</taxon>
        <taxon>Pseudomonadota</taxon>
        <taxon>Alphaproteobacteria</taxon>
        <taxon>Hyphomicrobiales</taxon>
        <taxon>Nitrobacteraceae</taxon>
        <taxon>Bradyrhizobium</taxon>
    </lineage>
</organism>
<dbReference type="SUPFAM" id="SSF52540">
    <property type="entry name" value="P-loop containing nucleoside triphosphate hydrolases"/>
    <property type="match status" value="1"/>
</dbReference>
<evidence type="ECO:0000313" key="2">
    <source>
        <dbReference type="Proteomes" id="UP000321304"/>
    </source>
</evidence>
<dbReference type="EMBL" id="VITY01000022">
    <property type="protein sequence ID" value="TWB87225.1"/>
    <property type="molecule type" value="Genomic_DNA"/>
</dbReference>